<feature type="chain" id="PRO_5041443715" description="lytic cellulose monooxygenase (C4-dehydrogenating)" evidence="16">
    <location>
        <begin position="19"/>
        <end position="174"/>
    </location>
</feature>
<dbReference type="GO" id="GO:0016787">
    <property type="term" value="F:hydrolase activity"/>
    <property type="evidence" value="ECO:0007669"/>
    <property type="project" value="UniProtKB-KW"/>
</dbReference>
<comment type="cofactor">
    <cofactor evidence="1">
        <name>Cu(2+)</name>
        <dbReference type="ChEBI" id="CHEBI:29036"/>
    </cofactor>
</comment>
<dbReference type="GO" id="GO:0005576">
    <property type="term" value="C:extracellular region"/>
    <property type="evidence" value="ECO:0007669"/>
    <property type="project" value="UniProtKB-SubCell"/>
</dbReference>
<dbReference type="Pfam" id="PF03443">
    <property type="entry name" value="AA9"/>
    <property type="match status" value="1"/>
</dbReference>
<evidence type="ECO:0000256" key="14">
    <source>
        <dbReference type="ARBA" id="ARBA00045077"/>
    </source>
</evidence>
<dbReference type="InterPro" id="IPR049892">
    <property type="entry name" value="AA9"/>
</dbReference>
<keyword evidence="18" id="KW-0378">Hydrolase</keyword>
<gene>
    <name evidence="18" type="ORF">B0T16DRAFT_323375</name>
</gene>
<evidence type="ECO:0000256" key="8">
    <source>
        <dbReference type="ARBA" id="ARBA00023008"/>
    </source>
</evidence>
<feature type="signal peptide" evidence="16">
    <location>
        <begin position="1"/>
        <end position="18"/>
    </location>
</feature>
<evidence type="ECO:0000259" key="17">
    <source>
        <dbReference type="Pfam" id="PF03443"/>
    </source>
</evidence>
<keyword evidence="4" id="KW-0479">Metal-binding</keyword>
<dbReference type="Gene3D" id="2.70.50.70">
    <property type="match status" value="1"/>
</dbReference>
<organism evidence="18 19">
    <name type="scientific">Cercophora newfieldiana</name>
    <dbReference type="NCBI Taxonomy" id="92897"/>
    <lineage>
        <taxon>Eukaryota</taxon>
        <taxon>Fungi</taxon>
        <taxon>Dikarya</taxon>
        <taxon>Ascomycota</taxon>
        <taxon>Pezizomycotina</taxon>
        <taxon>Sordariomycetes</taxon>
        <taxon>Sordariomycetidae</taxon>
        <taxon>Sordariales</taxon>
        <taxon>Lasiosphaeriaceae</taxon>
        <taxon>Cercophora</taxon>
    </lineage>
</organism>
<proteinExistence type="inferred from homology"/>
<keyword evidence="10" id="KW-1015">Disulfide bond</keyword>
<dbReference type="InterPro" id="IPR005103">
    <property type="entry name" value="AA9_LPMO"/>
</dbReference>
<evidence type="ECO:0000313" key="18">
    <source>
        <dbReference type="EMBL" id="KAK0652354.1"/>
    </source>
</evidence>
<dbReference type="GO" id="GO:0030245">
    <property type="term" value="P:cellulose catabolic process"/>
    <property type="evidence" value="ECO:0007669"/>
    <property type="project" value="UniProtKB-KW"/>
</dbReference>
<evidence type="ECO:0000256" key="5">
    <source>
        <dbReference type="ARBA" id="ARBA00022729"/>
    </source>
</evidence>
<dbReference type="AlphaFoldDB" id="A0AA40CX39"/>
<evidence type="ECO:0000256" key="10">
    <source>
        <dbReference type="ARBA" id="ARBA00023157"/>
    </source>
</evidence>
<evidence type="ECO:0000256" key="16">
    <source>
        <dbReference type="SAM" id="SignalP"/>
    </source>
</evidence>
<keyword evidence="19" id="KW-1185">Reference proteome</keyword>
<dbReference type="EMBL" id="JAULSV010000002">
    <property type="protein sequence ID" value="KAK0652354.1"/>
    <property type="molecule type" value="Genomic_DNA"/>
</dbReference>
<sequence>MGAVRAISVLAFAAQALAHGYVYRITADNTVYPGWDVRVDPLIKPAPARIAFGGGGVGPMTNISSPDMACSRNPTPAPGMTAEVRAGSNMTFYWSHWLYSHKGPITAWMAPYSGNIADVKVNDLEFFKIAEDTVDDNGVWGTVRMMDKTNHTWTATIPADIRPGTYIIRQEVCA</sequence>
<name>A0AA40CX39_9PEZI</name>
<evidence type="ECO:0000256" key="7">
    <source>
        <dbReference type="ARBA" id="ARBA00023002"/>
    </source>
</evidence>
<keyword evidence="7" id="KW-0560">Oxidoreductase</keyword>
<dbReference type="PANTHER" id="PTHR33353:SF34">
    <property type="entry name" value="ENDO-BETA-1,4-GLUCANASE D"/>
    <property type="match status" value="1"/>
</dbReference>
<feature type="domain" description="Auxiliary Activity family 9 catalytic" evidence="17">
    <location>
        <begin position="19"/>
        <end position="174"/>
    </location>
</feature>
<keyword evidence="8" id="KW-0186">Copper</keyword>
<evidence type="ECO:0000256" key="13">
    <source>
        <dbReference type="ARBA" id="ARBA00044502"/>
    </source>
</evidence>
<keyword evidence="12" id="KW-0624">Polysaccharide degradation</keyword>
<keyword evidence="6" id="KW-0136">Cellulose degradation</keyword>
<keyword evidence="3" id="KW-0964">Secreted</keyword>
<accession>A0AA40CX39</accession>
<keyword evidence="11" id="KW-0119">Carbohydrate metabolism</keyword>
<evidence type="ECO:0000256" key="4">
    <source>
        <dbReference type="ARBA" id="ARBA00022723"/>
    </source>
</evidence>
<evidence type="ECO:0000256" key="2">
    <source>
        <dbReference type="ARBA" id="ARBA00004613"/>
    </source>
</evidence>
<evidence type="ECO:0000256" key="11">
    <source>
        <dbReference type="ARBA" id="ARBA00023277"/>
    </source>
</evidence>
<evidence type="ECO:0000256" key="9">
    <source>
        <dbReference type="ARBA" id="ARBA00023033"/>
    </source>
</evidence>
<comment type="catalytic activity">
    <reaction evidence="14">
        <text>[(1-&gt;4)-beta-D-glucosyl]n+m + reduced acceptor + O2 = 4-dehydro-beta-D-glucosyl-[(1-&gt;4)-beta-D-glucosyl]n-1 + [(1-&gt;4)-beta-D-glucosyl]m + acceptor + H2O.</text>
        <dbReference type="EC" id="1.14.99.56"/>
    </reaction>
</comment>
<comment type="subcellular location">
    <subcellularLocation>
        <location evidence="2">Secreted</location>
    </subcellularLocation>
</comment>
<dbReference type="PANTHER" id="PTHR33353">
    <property type="entry name" value="PUTATIVE (AFU_ORTHOLOGUE AFUA_1G12560)-RELATED"/>
    <property type="match status" value="1"/>
</dbReference>
<comment type="caution">
    <text evidence="18">The sequence shown here is derived from an EMBL/GenBank/DDBJ whole genome shotgun (WGS) entry which is preliminary data.</text>
</comment>
<reference evidence="18" key="1">
    <citation type="submission" date="2023-06" db="EMBL/GenBank/DDBJ databases">
        <title>Genome-scale phylogeny and comparative genomics of the fungal order Sordariales.</title>
        <authorList>
            <consortium name="Lawrence Berkeley National Laboratory"/>
            <person name="Hensen N."/>
            <person name="Bonometti L."/>
            <person name="Westerberg I."/>
            <person name="Brannstrom I.O."/>
            <person name="Guillou S."/>
            <person name="Cros-Aarteil S."/>
            <person name="Calhoun S."/>
            <person name="Haridas S."/>
            <person name="Kuo A."/>
            <person name="Mondo S."/>
            <person name="Pangilinan J."/>
            <person name="Riley R."/>
            <person name="Labutti K."/>
            <person name="Andreopoulos B."/>
            <person name="Lipzen A."/>
            <person name="Chen C."/>
            <person name="Yanf M."/>
            <person name="Daum C."/>
            <person name="Ng V."/>
            <person name="Clum A."/>
            <person name="Steindorff A."/>
            <person name="Ohm R."/>
            <person name="Martin F."/>
            <person name="Silar P."/>
            <person name="Natvig D."/>
            <person name="Lalanne C."/>
            <person name="Gautier V."/>
            <person name="Ament-Velasquez S.L."/>
            <person name="Kruys A."/>
            <person name="Hutchinson M.I."/>
            <person name="Powell A.J."/>
            <person name="Barry K."/>
            <person name="Miller A.N."/>
            <person name="Grigoriev I.V."/>
            <person name="Debuchy R."/>
            <person name="Gladieux P."/>
            <person name="Thoren M.H."/>
            <person name="Johannesson H."/>
        </authorList>
    </citation>
    <scope>NUCLEOTIDE SEQUENCE</scope>
    <source>
        <strain evidence="18">SMH2532-1</strain>
    </source>
</reference>
<evidence type="ECO:0000256" key="6">
    <source>
        <dbReference type="ARBA" id="ARBA00023001"/>
    </source>
</evidence>
<dbReference type="GO" id="GO:0046872">
    <property type="term" value="F:metal ion binding"/>
    <property type="evidence" value="ECO:0007669"/>
    <property type="project" value="UniProtKB-KW"/>
</dbReference>
<comment type="similarity">
    <text evidence="13">Belongs to the polysaccharide monooxygenase AA9 family.</text>
</comment>
<evidence type="ECO:0000256" key="15">
    <source>
        <dbReference type="ARBA" id="ARBA00047174"/>
    </source>
</evidence>
<dbReference type="EC" id="1.14.99.56" evidence="15"/>
<dbReference type="GO" id="GO:0004497">
    <property type="term" value="F:monooxygenase activity"/>
    <property type="evidence" value="ECO:0007669"/>
    <property type="project" value="UniProtKB-KW"/>
</dbReference>
<evidence type="ECO:0000256" key="1">
    <source>
        <dbReference type="ARBA" id="ARBA00001973"/>
    </source>
</evidence>
<dbReference type="Proteomes" id="UP001174936">
    <property type="component" value="Unassembled WGS sequence"/>
</dbReference>
<protein>
    <recommendedName>
        <fullName evidence="15">lytic cellulose monooxygenase (C4-dehydrogenating)</fullName>
        <ecNumber evidence="15">1.14.99.56</ecNumber>
    </recommendedName>
</protein>
<keyword evidence="9" id="KW-0503">Monooxygenase</keyword>
<keyword evidence="5 16" id="KW-0732">Signal</keyword>
<evidence type="ECO:0000313" key="19">
    <source>
        <dbReference type="Proteomes" id="UP001174936"/>
    </source>
</evidence>
<evidence type="ECO:0000256" key="12">
    <source>
        <dbReference type="ARBA" id="ARBA00023326"/>
    </source>
</evidence>
<evidence type="ECO:0000256" key="3">
    <source>
        <dbReference type="ARBA" id="ARBA00022525"/>
    </source>
</evidence>